<keyword evidence="3" id="KW-1185">Reference proteome</keyword>
<evidence type="ECO:0000313" key="3">
    <source>
        <dbReference type="Proteomes" id="UP001152799"/>
    </source>
</evidence>
<dbReference type="AlphaFoldDB" id="A0A9N9QQK1"/>
<dbReference type="PANTHER" id="PTHR35450">
    <property type="entry name" value="REVERSE TRANSCRIPTASE DOMAIN-CONTAINING PROTEIN"/>
    <property type="match status" value="1"/>
</dbReference>
<dbReference type="Proteomes" id="UP001152799">
    <property type="component" value="Chromosome 6"/>
</dbReference>
<proteinExistence type="predicted"/>
<evidence type="ECO:0000313" key="2">
    <source>
        <dbReference type="EMBL" id="CAG9770163.1"/>
    </source>
</evidence>
<sequence length="435" mass="51841">MYNLLHPKADIDRLYVRRANGGRRKVTFKIGKKWREQYFGKESQDKCINTEITGIAKKLKHLCKENINKDTEGKWTQKQMHGQYNRETNTEQVDRERTLRWLRNGTPKEETESIIVASQDQAISIIYIKHQIHRQKLDPKCRLCKEYDETIKHMTTVLAKYEYIKRQNKVCSTLHYNICKYYNIEVEDKWFKHKPKNVELTKNVTVIWDTQDILERPVCFKKIYNGKNTNQDEMECENKKSNFYDVLEVSLEEDKKYFVEICINSGASRILLTEDFYRKLILDDGSLEQLKETEIYLRDYSDRKIDTLAKLTFRRHVDYIRRNFCHENKNQFIDKENIPLDISLQCFASVGNYSSIGDDNHKNDSMMSLDADQYEDNYLDISRDCINNDKQIIIDNHKNDSMMSLDADRDEDLPQDSIDIRSPEFIEQQTRPQRI</sequence>
<dbReference type="EMBL" id="OU892282">
    <property type="protein sequence ID" value="CAG9770163.1"/>
    <property type="molecule type" value="Genomic_DNA"/>
</dbReference>
<dbReference type="PANTHER" id="PTHR35450:SF2">
    <property type="entry name" value="REVERSE TRANSCRIPTASE DOMAIN-CONTAINING PROTEIN"/>
    <property type="match status" value="1"/>
</dbReference>
<organism evidence="2 3">
    <name type="scientific">Ceutorhynchus assimilis</name>
    <name type="common">cabbage seed weevil</name>
    <dbReference type="NCBI Taxonomy" id="467358"/>
    <lineage>
        <taxon>Eukaryota</taxon>
        <taxon>Metazoa</taxon>
        <taxon>Ecdysozoa</taxon>
        <taxon>Arthropoda</taxon>
        <taxon>Hexapoda</taxon>
        <taxon>Insecta</taxon>
        <taxon>Pterygota</taxon>
        <taxon>Neoptera</taxon>
        <taxon>Endopterygota</taxon>
        <taxon>Coleoptera</taxon>
        <taxon>Polyphaga</taxon>
        <taxon>Cucujiformia</taxon>
        <taxon>Curculionidae</taxon>
        <taxon>Ceutorhynchinae</taxon>
        <taxon>Ceutorhynchus</taxon>
    </lineage>
</organism>
<evidence type="ECO:0000256" key="1">
    <source>
        <dbReference type="SAM" id="MobiDB-lite"/>
    </source>
</evidence>
<protein>
    <submittedName>
        <fullName evidence="2">Uncharacterized protein</fullName>
    </submittedName>
</protein>
<feature type="region of interest" description="Disordered" evidence="1">
    <location>
        <begin position="403"/>
        <end position="435"/>
    </location>
</feature>
<name>A0A9N9QQK1_9CUCU</name>
<dbReference type="OrthoDB" id="6779938at2759"/>
<gene>
    <name evidence="2" type="ORF">CEUTPL_LOCUS10621</name>
</gene>
<reference evidence="2" key="1">
    <citation type="submission" date="2022-01" db="EMBL/GenBank/DDBJ databases">
        <authorList>
            <person name="King R."/>
        </authorList>
    </citation>
    <scope>NUCLEOTIDE SEQUENCE</scope>
</reference>
<accession>A0A9N9QQK1</accession>